<dbReference type="Proteomes" id="UP000011554">
    <property type="component" value="Unassembled WGS sequence"/>
</dbReference>
<gene>
    <name evidence="1" type="ORF">C481_13744</name>
</gene>
<evidence type="ECO:0000313" key="1">
    <source>
        <dbReference type="EMBL" id="ELZ00063.1"/>
    </source>
</evidence>
<accession>M0AQ60</accession>
<sequence length="122" mass="13807">MFDGEGEIRGRVASEYKSVISSPSEVTASADFHDDSKSDFEAVKYVVGFCGSDFNSDDEWGCRNTKISREDFNTVQFGDQAAVEVTDNQFHVHDVQSGTISDWDADINEFEWSEKRDYPNEK</sequence>
<dbReference type="EMBL" id="AOIO01000031">
    <property type="protein sequence ID" value="ELZ00063.1"/>
    <property type="molecule type" value="Genomic_DNA"/>
</dbReference>
<dbReference type="RefSeq" id="WP_006109786.1">
    <property type="nucleotide sequence ID" value="NZ_AOIO01000031.1"/>
</dbReference>
<proteinExistence type="predicted"/>
<evidence type="ECO:0000313" key="2">
    <source>
        <dbReference type="Proteomes" id="UP000011554"/>
    </source>
</evidence>
<keyword evidence="2" id="KW-1185">Reference proteome</keyword>
<dbReference type="OrthoDB" id="205926at2157"/>
<protein>
    <submittedName>
        <fullName evidence="1">Uncharacterized protein</fullName>
    </submittedName>
</protein>
<dbReference type="AlphaFoldDB" id="M0AQ60"/>
<reference evidence="1 2" key="1">
    <citation type="journal article" date="2014" name="PLoS Genet.">
        <title>Phylogenetically driven sequencing of extremely halophilic archaea reveals strategies for static and dynamic osmo-response.</title>
        <authorList>
            <person name="Becker E.A."/>
            <person name="Seitzer P.M."/>
            <person name="Tritt A."/>
            <person name="Larsen D."/>
            <person name="Krusor M."/>
            <person name="Yao A.I."/>
            <person name="Wu D."/>
            <person name="Madern D."/>
            <person name="Eisen J.A."/>
            <person name="Darling A.E."/>
            <person name="Facciotti M.T."/>
        </authorList>
    </citation>
    <scope>NUCLEOTIDE SEQUENCE [LARGE SCALE GENOMIC DNA]</scope>
    <source>
        <strain evidence="1 2">DSM 12278</strain>
    </source>
</reference>
<organism evidence="1 2">
    <name type="scientific">Natrialba asiatica (strain ATCC 700177 / DSM 12278 / JCM 9576 / FERM P-10747 / NBRC 102637 / 172P1)</name>
    <dbReference type="NCBI Taxonomy" id="29540"/>
    <lineage>
        <taxon>Archaea</taxon>
        <taxon>Methanobacteriati</taxon>
        <taxon>Methanobacteriota</taxon>
        <taxon>Stenosarchaea group</taxon>
        <taxon>Halobacteria</taxon>
        <taxon>Halobacteriales</taxon>
        <taxon>Natrialbaceae</taxon>
        <taxon>Natrialba</taxon>
    </lineage>
</organism>
<name>M0AQ60_NATA1</name>
<dbReference type="eggNOG" id="arCOG09399">
    <property type="taxonomic scope" value="Archaea"/>
</dbReference>
<comment type="caution">
    <text evidence="1">The sequence shown here is derived from an EMBL/GenBank/DDBJ whole genome shotgun (WGS) entry which is preliminary data.</text>
</comment>